<dbReference type="HOGENOM" id="CLU_1715737_0_0_1"/>
<dbReference type="Gramene" id="fgenesh1_pg.C_scaffold_7000326">
    <property type="protein sequence ID" value="fgenesh1_pg.C_scaffold_7000326"/>
    <property type="gene ID" value="fgenesh1_pg.C_scaffold_7000326"/>
</dbReference>
<sequence>MACSFDHIGQKATSYLFSKFGPSNGGKCLGLTRKNVNQRSTYESALPRVSPSIAETLSNLGASSSVSATTSLSSIQLYINISNRVNRHRQRGIMILERLSSDDGDGDRGSRRLRTWLCFYREVVFFIEASLRRAAAIDDGDGLRFRWRLKGLD</sequence>
<dbReference type="EMBL" id="GL348719">
    <property type="protein sequence ID" value="EFH43246.1"/>
    <property type="molecule type" value="Genomic_DNA"/>
</dbReference>
<protein>
    <submittedName>
        <fullName evidence="1">Predicted protein</fullName>
    </submittedName>
</protein>
<accession>D7MB31</accession>
<dbReference type="Proteomes" id="UP000008694">
    <property type="component" value="Unassembled WGS sequence"/>
</dbReference>
<keyword evidence="2" id="KW-1185">Reference proteome</keyword>
<proteinExistence type="predicted"/>
<gene>
    <name evidence="1" type="ORF">ARALYDRAFT_353153</name>
</gene>
<evidence type="ECO:0000313" key="2">
    <source>
        <dbReference type="Proteomes" id="UP000008694"/>
    </source>
</evidence>
<organism evidence="2">
    <name type="scientific">Arabidopsis lyrata subsp. lyrata</name>
    <name type="common">Lyre-leaved rock-cress</name>
    <dbReference type="NCBI Taxonomy" id="81972"/>
    <lineage>
        <taxon>Eukaryota</taxon>
        <taxon>Viridiplantae</taxon>
        <taxon>Streptophyta</taxon>
        <taxon>Embryophyta</taxon>
        <taxon>Tracheophyta</taxon>
        <taxon>Spermatophyta</taxon>
        <taxon>Magnoliopsida</taxon>
        <taxon>eudicotyledons</taxon>
        <taxon>Gunneridae</taxon>
        <taxon>Pentapetalae</taxon>
        <taxon>rosids</taxon>
        <taxon>malvids</taxon>
        <taxon>Brassicales</taxon>
        <taxon>Brassicaceae</taxon>
        <taxon>Camelineae</taxon>
        <taxon>Arabidopsis</taxon>
    </lineage>
</organism>
<evidence type="ECO:0000313" key="1">
    <source>
        <dbReference type="EMBL" id="EFH43246.1"/>
    </source>
</evidence>
<dbReference type="AlphaFoldDB" id="D7MB31"/>
<reference evidence="2" key="1">
    <citation type="journal article" date="2011" name="Nat. Genet.">
        <title>The Arabidopsis lyrata genome sequence and the basis of rapid genome size change.</title>
        <authorList>
            <person name="Hu T.T."/>
            <person name="Pattyn P."/>
            <person name="Bakker E.G."/>
            <person name="Cao J."/>
            <person name="Cheng J.-F."/>
            <person name="Clark R.M."/>
            <person name="Fahlgren N."/>
            <person name="Fawcett J.A."/>
            <person name="Grimwood J."/>
            <person name="Gundlach H."/>
            <person name="Haberer G."/>
            <person name="Hollister J.D."/>
            <person name="Ossowski S."/>
            <person name="Ottilar R.P."/>
            <person name="Salamov A.A."/>
            <person name="Schneeberger K."/>
            <person name="Spannagl M."/>
            <person name="Wang X."/>
            <person name="Yang L."/>
            <person name="Nasrallah M.E."/>
            <person name="Bergelson J."/>
            <person name="Carrington J.C."/>
            <person name="Gaut B.S."/>
            <person name="Schmutz J."/>
            <person name="Mayer K.F.X."/>
            <person name="Van de Peer Y."/>
            <person name="Grigoriev I.V."/>
            <person name="Nordborg M."/>
            <person name="Weigel D."/>
            <person name="Guo Y.-L."/>
        </authorList>
    </citation>
    <scope>NUCLEOTIDE SEQUENCE [LARGE SCALE GENOMIC DNA]</scope>
    <source>
        <strain evidence="2">cv. MN47</strain>
    </source>
</reference>
<name>D7MB31_ARALL</name>